<feature type="domain" description="EF-hand" evidence="4">
    <location>
        <begin position="38"/>
        <end position="63"/>
    </location>
</feature>
<dbReference type="eggNOG" id="KOG0027">
    <property type="taxonomic scope" value="Eukaryota"/>
</dbReference>
<protein>
    <recommendedName>
        <fullName evidence="1">Calmodulin</fullName>
    </recommendedName>
</protein>
<evidence type="ECO:0000313" key="6">
    <source>
        <dbReference type="Proteomes" id="UP000001449"/>
    </source>
</evidence>
<name>B5YMR3_THAPS</name>
<dbReference type="AlphaFoldDB" id="B5YMR3"/>
<evidence type="ECO:0000256" key="1">
    <source>
        <dbReference type="ARBA" id="ARBA00020786"/>
    </source>
</evidence>
<dbReference type="GO" id="GO:0005737">
    <property type="term" value="C:cytoplasm"/>
    <property type="evidence" value="ECO:0000318"/>
    <property type="project" value="GO_Central"/>
</dbReference>
<dbReference type="InterPro" id="IPR002048">
    <property type="entry name" value="EF_hand_dom"/>
</dbReference>
<dbReference type="SUPFAM" id="SSF47473">
    <property type="entry name" value="EF-hand"/>
    <property type="match status" value="1"/>
</dbReference>
<dbReference type="GeneID" id="7449201"/>
<proteinExistence type="predicted"/>
<dbReference type="InterPro" id="IPR050230">
    <property type="entry name" value="CALM/Myosin/TropC-like"/>
</dbReference>
<dbReference type="GO" id="GO:0005509">
    <property type="term" value="F:calcium ion binding"/>
    <property type="evidence" value="ECO:0000318"/>
    <property type="project" value="GO_Central"/>
</dbReference>
<evidence type="ECO:0000256" key="2">
    <source>
        <dbReference type="ARBA" id="ARBA00022737"/>
    </source>
</evidence>
<dbReference type="Gene3D" id="1.10.238.10">
    <property type="entry name" value="EF-hand"/>
    <property type="match status" value="1"/>
</dbReference>
<keyword evidence="2" id="KW-0677">Repeat</keyword>
<dbReference type="SMART" id="SM00054">
    <property type="entry name" value="EFh"/>
    <property type="match status" value="2"/>
</dbReference>
<dbReference type="PROSITE" id="PS00018">
    <property type="entry name" value="EF_HAND_1"/>
    <property type="match status" value="2"/>
</dbReference>
<feature type="non-terminal residue" evidence="5">
    <location>
        <position position="63"/>
    </location>
</feature>
<dbReference type="EMBL" id="CP001160">
    <property type="protein sequence ID" value="ACI64506.1"/>
    <property type="molecule type" value="Genomic_DNA"/>
</dbReference>
<dbReference type="InterPro" id="IPR011992">
    <property type="entry name" value="EF-hand-dom_pair"/>
</dbReference>
<keyword evidence="3" id="KW-0106">Calcium</keyword>
<keyword evidence="6" id="KW-1185">Reference proteome</keyword>
<evidence type="ECO:0000256" key="3">
    <source>
        <dbReference type="ARBA" id="ARBA00022837"/>
    </source>
</evidence>
<dbReference type="CDD" id="cd00051">
    <property type="entry name" value="EFh"/>
    <property type="match status" value="1"/>
</dbReference>
<sequence length="63" mass="7191">TFTDEDIRQAFNNFDLDKNGYIGAHELRHLLVFMGEHVTDEEVDGMIAMLDMNGDGQVSLKEF</sequence>
<dbReference type="HOGENOM" id="CLU_061288_22_5_1"/>
<dbReference type="InterPro" id="IPR018247">
    <property type="entry name" value="EF_Hand_1_Ca_BS"/>
</dbReference>
<reference evidence="5 6" key="1">
    <citation type="journal article" date="2004" name="Science">
        <title>The genome of the diatom Thalassiosira pseudonana: ecology, evolution, and metabolism.</title>
        <authorList>
            <person name="Armbrust E.V."/>
            <person name="Berges J.A."/>
            <person name="Bowler C."/>
            <person name="Green B.R."/>
            <person name="Martinez D."/>
            <person name="Putnam N.H."/>
            <person name="Zhou S."/>
            <person name="Allen A.E."/>
            <person name="Apt K.E."/>
            <person name="Bechner M."/>
            <person name="Brzezinski M.A."/>
            <person name="Chaal B.K."/>
            <person name="Chiovitti A."/>
            <person name="Davis A.K."/>
            <person name="Demarest M.S."/>
            <person name="Detter J.C."/>
            <person name="Glavina T."/>
            <person name="Goodstein D."/>
            <person name="Hadi M.Z."/>
            <person name="Hellsten U."/>
            <person name="Hildebrand M."/>
            <person name="Jenkins B.D."/>
            <person name="Jurka J."/>
            <person name="Kapitonov V.V."/>
            <person name="Kroger N."/>
            <person name="Lau W.W."/>
            <person name="Lane T.W."/>
            <person name="Larimer F.W."/>
            <person name="Lippmeier J.C."/>
            <person name="Lucas S."/>
            <person name="Medina M."/>
            <person name="Montsant A."/>
            <person name="Obornik M."/>
            <person name="Parker M.S."/>
            <person name="Palenik B."/>
            <person name="Pazour G.J."/>
            <person name="Richardson P.M."/>
            <person name="Rynearson T.A."/>
            <person name="Saito M.A."/>
            <person name="Schwartz D.C."/>
            <person name="Thamatrakoln K."/>
            <person name="Valentin K."/>
            <person name="Vardi A."/>
            <person name="Wilkerson F.P."/>
            <person name="Rokhsar D.S."/>
        </authorList>
    </citation>
    <scope>NUCLEOTIDE SEQUENCE [LARGE SCALE GENOMIC DNA]</scope>
    <source>
        <strain evidence="5 6">CCMP1335</strain>
    </source>
</reference>
<gene>
    <name evidence="5" type="ORF">THAPS_35231</name>
</gene>
<dbReference type="OMA" id="DEMIRDP"/>
<dbReference type="RefSeq" id="XP_002295789.1">
    <property type="nucleotide sequence ID" value="XM_002295753.1"/>
</dbReference>
<feature type="domain" description="EF-hand" evidence="4">
    <location>
        <begin position="2"/>
        <end position="37"/>
    </location>
</feature>
<dbReference type="FunFam" id="1.10.238.10:FF:000001">
    <property type="entry name" value="Calmodulin 1"/>
    <property type="match status" value="1"/>
</dbReference>
<dbReference type="Proteomes" id="UP000001449">
    <property type="component" value="Chromosome 7"/>
</dbReference>
<dbReference type="InParanoid" id="B5YMR3"/>
<dbReference type="PANTHER" id="PTHR23048:SF0">
    <property type="entry name" value="CALMODULIN LIKE 3"/>
    <property type="match status" value="1"/>
</dbReference>
<dbReference type="STRING" id="35128.B5YMR3"/>
<accession>B5YMR3</accession>
<evidence type="ECO:0000313" key="5">
    <source>
        <dbReference type="EMBL" id="ACI64506.1"/>
    </source>
</evidence>
<dbReference type="Pfam" id="PF13499">
    <property type="entry name" value="EF-hand_7"/>
    <property type="match status" value="1"/>
</dbReference>
<dbReference type="PANTHER" id="PTHR23048">
    <property type="entry name" value="MYOSIN LIGHT CHAIN 1, 3"/>
    <property type="match status" value="1"/>
</dbReference>
<dbReference type="PROSITE" id="PS50222">
    <property type="entry name" value="EF_HAND_2"/>
    <property type="match status" value="2"/>
</dbReference>
<reference evidence="5 6" key="2">
    <citation type="journal article" date="2008" name="Nature">
        <title>The Phaeodactylum genome reveals the evolutionary history of diatom genomes.</title>
        <authorList>
            <person name="Bowler C."/>
            <person name="Allen A.E."/>
            <person name="Badger J.H."/>
            <person name="Grimwood J."/>
            <person name="Jabbari K."/>
            <person name="Kuo A."/>
            <person name="Maheswari U."/>
            <person name="Martens C."/>
            <person name="Maumus F."/>
            <person name="Otillar R.P."/>
            <person name="Rayko E."/>
            <person name="Salamov A."/>
            <person name="Vandepoele K."/>
            <person name="Beszteri B."/>
            <person name="Gruber A."/>
            <person name="Heijde M."/>
            <person name="Katinka M."/>
            <person name="Mock T."/>
            <person name="Valentin K."/>
            <person name="Verret F."/>
            <person name="Berges J.A."/>
            <person name="Brownlee C."/>
            <person name="Cadoret J.P."/>
            <person name="Chiovitti A."/>
            <person name="Choi C.J."/>
            <person name="Coesel S."/>
            <person name="De Martino A."/>
            <person name="Detter J.C."/>
            <person name="Durkin C."/>
            <person name="Falciatore A."/>
            <person name="Fournet J."/>
            <person name="Haruta M."/>
            <person name="Huysman M.J."/>
            <person name="Jenkins B.D."/>
            <person name="Jiroutova K."/>
            <person name="Jorgensen R.E."/>
            <person name="Joubert Y."/>
            <person name="Kaplan A."/>
            <person name="Kroger N."/>
            <person name="Kroth P.G."/>
            <person name="La Roche J."/>
            <person name="Lindquist E."/>
            <person name="Lommer M."/>
            <person name="Martin-Jezequel V."/>
            <person name="Lopez P.J."/>
            <person name="Lucas S."/>
            <person name="Mangogna M."/>
            <person name="McGinnis K."/>
            <person name="Medlin L.K."/>
            <person name="Montsant A."/>
            <person name="Oudot-Le Secq M.P."/>
            <person name="Napoli C."/>
            <person name="Obornik M."/>
            <person name="Parker M.S."/>
            <person name="Petit J.L."/>
            <person name="Porcel B.M."/>
            <person name="Poulsen N."/>
            <person name="Robison M."/>
            <person name="Rychlewski L."/>
            <person name="Rynearson T.A."/>
            <person name="Schmutz J."/>
            <person name="Shapiro H."/>
            <person name="Siaut M."/>
            <person name="Stanley M."/>
            <person name="Sussman M.R."/>
            <person name="Taylor A.R."/>
            <person name="Vardi A."/>
            <person name="von Dassow P."/>
            <person name="Vyverman W."/>
            <person name="Willis A."/>
            <person name="Wyrwicz L.S."/>
            <person name="Rokhsar D.S."/>
            <person name="Weissenbach J."/>
            <person name="Armbrust E.V."/>
            <person name="Green B.R."/>
            <person name="Van de Peer Y."/>
            <person name="Grigoriev I.V."/>
        </authorList>
    </citation>
    <scope>NUCLEOTIDE SEQUENCE [LARGE SCALE GENOMIC DNA]</scope>
    <source>
        <strain evidence="5 6">CCMP1335</strain>
    </source>
</reference>
<organism evidence="5 6">
    <name type="scientific">Thalassiosira pseudonana</name>
    <name type="common">Marine diatom</name>
    <name type="synonym">Cyclotella nana</name>
    <dbReference type="NCBI Taxonomy" id="35128"/>
    <lineage>
        <taxon>Eukaryota</taxon>
        <taxon>Sar</taxon>
        <taxon>Stramenopiles</taxon>
        <taxon>Ochrophyta</taxon>
        <taxon>Bacillariophyta</taxon>
        <taxon>Coscinodiscophyceae</taxon>
        <taxon>Thalassiosirophycidae</taxon>
        <taxon>Thalassiosirales</taxon>
        <taxon>Thalassiosiraceae</taxon>
        <taxon>Thalassiosira</taxon>
    </lineage>
</organism>
<dbReference type="PaxDb" id="35128-Thaps35231"/>
<dbReference type="KEGG" id="tps:THAPS_35231"/>
<evidence type="ECO:0000259" key="4">
    <source>
        <dbReference type="PROSITE" id="PS50222"/>
    </source>
</evidence>
<feature type="non-terminal residue" evidence="5">
    <location>
        <position position="1"/>
    </location>
</feature>